<feature type="compositionally biased region" description="Low complexity" evidence="1">
    <location>
        <begin position="52"/>
        <end position="61"/>
    </location>
</feature>
<dbReference type="Proteomes" id="UP001266305">
    <property type="component" value="Unassembled WGS sequence"/>
</dbReference>
<proteinExistence type="predicted"/>
<gene>
    <name evidence="2" type="ORF">P7K49_009012</name>
</gene>
<feature type="non-terminal residue" evidence="2">
    <location>
        <position position="87"/>
    </location>
</feature>
<keyword evidence="3" id="KW-1185">Reference proteome</keyword>
<protein>
    <submittedName>
        <fullName evidence="2">Uncharacterized protein</fullName>
    </submittedName>
</protein>
<dbReference type="EMBL" id="JASSZA010000004">
    <property type="protein sequence ID" value="KAK2114746.1"/>
    <property type="molecule type" value="Genomic_DNA"/>
</dbReference>
<evidence type="ECO:0000313" key="3">
    <source>
        <dbReference type="Proteomes" id="UP001266305"/>
    </source>
</evidence>
<evidence type="ECO:0000256" key="1">
    <source>
        <dbReference type="SAM" id="MobiDB-lite"/>
    </source>
</evidence>
<organism evidence="2 3">
    <name type="scientific">Saguinus oedipus</name>
    <name type="common">Cotton-top tamarin</name>
    <name type="synonym">Oedipomidas oedipus</name>
    <dbReference type="NCBI Taxonomy" id="9490"/>
    <lineage>
        <taxon>Eukaryota</taxon>
        <taxon>Metazoa</taxon>
        <taxon>Chordata</taxon>
        <taxon>Craniata</taxon>
        <taxon>Vertebrata</taxon>
        <taxon>Euteleostomi</taxon>
        <taxon>Mammalia</taxon>
        <taxon>Eutheria</taxon>
        <taxon>Euarchontoglires</taxon>
        <taxon>Primates</taxon>
        <taxon>Haplorrhini</taxon>
        <taxon>Platyrrhini</taxon>
        <taxon>Cebidae</taxon>
        <taxon>Callitrichinae</taxon>
        <taxon>Saguinus</taxon>
    </lineage>
</organism>
<sequence length="87" mass="9093">MRTHTRSRQDRTSRIAAGGWLLHLQDEVRRSLPDPPDAHASVDPVPPPPPALAMLLSKASPDGGSCRASAPPVPCGTSHCPPATLAS</sequence>
<comment type="caution">
    <text evidence="2">The sequence shown here is derived from an EMBL/GenBank/DDBJ whole genome shotgun (WGS) entry which is preliminary data.</text>
</comment>
<name>A0ABQ9VZD4_SAGOE</name>
<accession>A0ABQ9VZD4</accession>
<feature type="region of interest" description="Disordered" evidence="1">
    <location>
        <begin position="30"/>
        <end position="87"/>
    </location>
</feature>
<evidence type="ECO:0000313" key="2">
    <source>
        <dbReference type="EMBL" id="KAK2114746.1"/>
    </source>
</evidence>
<reference evidence="2 3" key="1">
    <citation type="submission" date="2023-05" db="EMBL/GenBank/DDBJ databases">
        <title>B98-5 Cell Line De Novo Hybrid Assembly: An Optical Mapping Approach.</title>
        <authorList>
            <person name="Kananen K."/>
            <person name="Auerbach J.A."/>
            <person name="Kautto E."/>
            <person name="Blachly J.S."/>
        </authorList>
    </citation>
    <scope>NUCLEOTIDE SEQUENCE [LARGE SCALE GENOMIC DNA]</scope>
    <source>
        <strain evidence="2">B95-8</strain>
        <tissue evidence="2">Cell line</tissue>
    </source>
</reference>